<comment type="caution">
    <text evidence="2">The sequence shown here is derived from an EMBL/GenBank/DDBJ whole genome shotgun (WGS) entry which is preliminary data.</text>
</comment>
<reference evidence="3" key="1">
    <citation type="submission" date="2017-03" db="EMBL/GenBank/DDBJ databases">
        <title>Phytopthora megakarya and P. palmivora, two closely related causual agents of cacao black pod achieved similar genome size and gene model numbers by different mechanisms.</title>
        <authorList>
            <person name="Ali S."/>
            <person name="Shao J."/>
            <person name="Larry D.J."/>
            <person name="Kronmiller B."/>
            <person name="Shen D."/>
            <person name="Strem M.D."/>
            <person name="Melnick R.L."/>
            <person name="Guiltinan M.J."/>
            <person name="Tyler B.M."/>
            <person name="Meinhardt L.W."/>
            <person name="Bailey B.A."/>
        </authorList>
    </citation>
    <scope>NUCLEOTIDE SEQUENCE [LARGE SCALE GENOMIC DNA]</scope>
    <source>
        <strain evidence="3">zdho120</strain>
    </source>
</reference>
<proteinExistence type="predicted"/>
<dbReference type="OrthoDB" id="123106at2759"/>
<evidence type="ECO:0000313" key="2">
    <source>
        <dbReference type="EMBL" id="OWY94062.1"/>
    </source>
</evidence>
<feature type="region of interest" description="Disordered" evidence="1">
    <location>
        <begin position="212"/>
        <end position="261"/>
    </location>
</feature>
<keyword evidence="3" id="KW-1185">Reference proteome</keyword>
<feature type="compositionally biased region" description="Acidic residues" evidence="1">
    <location>
        <begin position="215"/>
        <end position="228"/>
    </location>
</feature>
<keyword evidence="2" id="KW-0378">Hydrolase</keyword>
<feature type="compositionally biased region" description="Basic and acidic residues" evidence="1">
    <location>
        <begin position="170"/>
        <end position="180"/>
    </location>
</feature>
<name>A0A225ULU0_9STRA</name>
<evidence type="ECO:0000256" key="1">
    <source>
        <dbReference type="SAM" id="MobiDB-lite"/>
    </source>
</evidence>
<gene>
    <name evidence="2" type="ORF">PHMEG_00036318</name>
</gene>
<dbReference type="GO" id="GO:0008233">
    <property type="term" value="F:peptidase activity"/>
    <property type="evidence" value="ECO:0007669"/>
    <property type="project" value="UniProtKB-KW"/>
</dbReference>
<dbReference type="AlphaFoldDB" id="A0A225ULU0"/>
<feature type="compositionally biased region" description="Basic and acidic residues" evidence="1">
    <location>
        <begin position="229"/>
        <end position="241"/>
    </location>
</feature>
<dbReference type="EMBL" id="NBNE01014982">
    <property type="protein sequence ID" value="OWY94062.1"/>
    <property type="molecule type" value="Genomic_DNA"/>
</dbReference>
<dbReference type="Proteomes" id="UP000198211">
    <property type="component" value="Unassembled WGS sequence"/>
</dbReference>
<evidence type="ECO:0000313" key="3">
    <source>
        <dbReference type="Proteomes" id="UP000198211"/>
    </source>
</evidence>
<sequence>MGRKTHVREQWEIVHEWKRKGWTIRDAVRVFKKNRTTLLLWKDKYWDMDQPPPECGDRYRMRGAGRPYVMHEYEQSVLEYLNKCLQEDGKISHETLLAYYRTKPEFLLLTDSGQRTRVSRFMRRFNPNTPNPSAPDATLSPNVVVEAGELDDGGCGERQGIVEGGSIEGGDAHCSEKENGKSSVGHTTEHVVEDSIIENVERAVDVTMENHVDNSVEDDVDNSVEDDVDKSVEDDMDKSVEDDMDSSVEEDVDSVEEESISNVAATKRSSFNLQSIDVMFSNGPCYGAFGTFKSFGVYKFTKTPKIRAYKLKISTRITPPEELEHILPYGVIRTCAKRISVLQGKSKNLAEKDVVLEVEGVGILSRSSLTIMKNWHSGMNAFEALECAIQFLDEKDINIVVHSSYLVSTDSRLVKKLKKIPISSKKVKFLECVGSFGTNTMLVLDNLP</sequence>
<feature type="region of interest" description="Disordered" evidence="1">
    <location>
        <begin position="166"/>
        <end position="186"/>
    </location>
</feature>
<keyword evidence="2" id="KW-0645">Protease</keyword>
<dbReference type="GO" id="GO:0006508">
    <property type="term" value="P:proteolysis"/>
    <property type="evidence" value="ECO:0007669"/>
    <property type="project" value="UniProtKB-KW"/>
</dbReference>
<organism evidence="2 3">
    <name type="scientific">Phytophthora megakarya</name>
    <dbReference type="NCBI Taxonomy" id="4795"/>
    <lineage>
        <taxon>Eukaryota</taxon>
        <taxon>Sar</taxon>
        <taxon>Stramenopiles</taxon>
        <taxon>Oomycota</taxon>
        <taxon>Peronosporomycetes</taxon>
        <taxon>Peronosporales</taxon>
        <taxon>Peronosporaceae</taxon>
        <taxon>Phytophthora</taxon>
    </lineage>
</organism>
<feature type="compositionally biased region" description="Acidic residues" evidence="1">
    <location>
        <begin position="242"/>
        <end position="259"/>
    </location>
</feature>
<accession>A0A225ULU0</accession>
<protein>
    <submittedName>
        <fullName evidence="2">Cysteine protease</fullName>
    </submittedName>
</protein>